<reference evidence="2" key="1">
    <citation type="submission" date="2018-10" db="EMBL/GenBank/DDBJ databases">
        <authorList>
            <person name="Shneider M.M."/>
            <person name="Kabilov M.R."/>
            <person name="Miroshnikov K.A."/>
        </authorList>
    </citation>
    <scope>NUCLEOTIDE SEQUENCE [LARGE SCALE GENOMIC DNA]</scope>
</reference>
<dbReference type="InterPro" id="IPR036179">
    <property type="entry name" value="Ig-like_dom_sf"/>
</dbReference>
<dbReference type="InterPro" id="IPR007110">
    <property type="entry name" value="Ig-like_dom"/>
</dbReference>
<dbReference type="PROSITE" id="PS50835">
    <property type="entry name" value="IG_LIKE"/>
    <property type="match status" value="1"/>
</dbReference>
<evidence type="ECO:0000259" key="1">
    <source>
        <dbReference type="PROSITE" id="PS50835"/>
    </source>
</evidence>
<organism evidence="2 3">
    <name type="scientific">Pectobacterium phage Arno160</name>
    <dbReference type="NCBI Taxonomy" id="2488835"/>
    <lineage>
        <taxon>Viruses</taxon>
        <taxon>Duplodnaviria</taxon>
        <taxon>Heunggongvirae</taxon>
        <taxon>Uroviricota</taxon>
        <taxon>Caudoviricetes</taxon>
        <taxon>Autographivirales</taxon>
        <taxon>Autonotataviridae</taxon>
        <taxon>Melnykvirinae</taxon>
        <taxon>Wanjuvirus</taxon>
        <taxon>Wanjuvirus arno160</taxon>
    </lineage>
</organism>
<dbReference type="InterPro" id="IPR013783">
    <property type="entry name" value="Ig-like_fold"/>
</dbReference>
<evidence type="ECO:0000313" key="2">
    <source>
        <dbReference type="EMBL" id="AZF88108.1"/>
    </source>
</evidence>
<keyword evidence="3" id="KW-1185">Reference proteome</keyword>
<accession>A0A3G8F294</accession>
<evidence type="ECO:0000313" key="3">
    <source>
        <dbReference type="Proteomes" id="UP000276370"/>
    </source>
</evidence>
<dbReference type="Gene3D" id="2.60.40.10">
    <property type="entry name" value="Immunoglobulins"/>
    <property type="match status" value="1"/>
</dbReference>
<name>A0A3G8F294_9CAUD</name>
<protein>
    <submittedName>
        <fullName evidence="2">Outer capsid protein</fullName>
    </submittedName>
</protein>
<dbReference type="EMBL" id="MK053931">
    <property type="protein sequence ID" value="AZF88108.1"/>
    <property type="molecule type" value="Genomic_DNA"/>
</dbReference>
<gene>
    <name evidence="2" type="ORF">Arno160_gp45</name>
</gene>
<sequence>MITSQAPFLSALQGAKLRTLAVNLQNYADNNPGSKPAVYQFWQSQKTLAGEDSGIPSDGTYIPGVKDLRPTCYKVLSHYRTFPTSDIAEYTAFCDFFAEANAPIVEPLSFSLNLPETKSVAQGASLTLQGAVTGGVSPYTYAWLKDDVVIEGRVSASFTKSNFDVSDEGKYVLQVTDAESTVILSQACGVSLAV</sequence>
<proteinExistence type="predicted"/>
<dbReference type="Proteomes" id="UP000276370">
    <property type="component" value="Segment"/>
</dbReference>
<feature type="domain" description="Ig-like" evidence="1">
    <location>
        <begin position="103"/>
        <end position="185"/>
    </location>
</feature>
<dbReference type="SUPFAM" id="SSF48726">
    <property type="entry name" value="Immunoglobulin"/>
    <property type="match status" value="1"/>
</dbReference>